<protein>
    <submittedName>
        <fullName evidence="1">Uncharacterized protein</fullName>
    </submittedName>
</protein>
<reference evidence="1 2" key="1">
    <citation type="journal article" date="2017" name="Antonie Van Leeuwenhoek">
        <title>Phylogenomic resolution of the bacterial genus Pantoea and its relationship with Erwinia and Tatumella.</title>
        <authorList>
            <person name="Palmer M."/>
            <person name="Steenkamp E.T."/>
            <person name="Coetzee M.P."/>
            <person name="Chan W.Y."/>
            <person name="van Zyl E."/>
            <person name="De Maayer P."/>
            <person name="Coutinho T.A."/>
            <person name="Blom J."/>
            <person name="Smits T.H."/>
            <person name="Duffy B."/>
            <person name="Venter S.N."/>
        </authorList>
    </citation>
    <scope>NUCLEOTIDE SEQUENCE [LARGE SCALE GENOMIC DNA]</scope>
    <source>
        <strain evidence="1 2">LMG 2657</strain>
    </source>
</reference>
<proteinExistence type="predicted"/>
<dbReference type="AlphaFoldDB" id="A0A1X1ESX2"/>
<comment type="caution">
    <text evidence="1">The sequence shown here is derived from an EMBL/GenBank/DDBJ whole genome shotgun (WGS) entry which is preliminary data.</text>
</comment>
<evidence type="ECO:0000313" key="1">
    <source>
        <dbReference type="EMBL" id="ORM93119.1"/>
    </source>
</evidence>
<accession>A0A1X1ESX2</accession>
<evidence type="ECO:0000313" key="2">
    <source>
        <dbReference type="Proteomes" id="UP000193749"/>
    </source>
</evidence>
<dbReference type="RefSeq" id="WP_084873775.1">
    <property type="nucleotide sequence ID" value="NZ_JAGGMY010000001.1"/>
</dbReference>
<dbReference type="STRING" id="55209.HA50_07075"/>
<sequence length="78" mass="8644">MSSFQRKPIVRTSTSAKVTITIEISNLGMWGPDCQISQVYRQAIEEANGKLSKLFYGQDIRVVGTPVVQAISTDVEVR</sequence>
<gene>
    <name evidence="1" type="ORF">HA50_07075</name>
</gene>
<dbReference type="EMBL" id="MLJI01000001">
    <property type="protein sequence ID" value="ORM93119.1"/>
    <property type="molecule type" value="Genomic_DNA"/>
</dbReference>
<dbReference type="OrthoDB" id="6984264at2"/>
<keyword evidence="2" id="KW-1185">Reference proteome</keyword>
<organism evidence="1 2">
    <name type="scientific">Pantoea cypripedii</name>
    <name type="common">Pectobacterium cypripedii</name>
    <name type="synonym">Erwinia cypripedii</name>
    <dbReference type="NCBI Taxonomy" id="55209"/>
    <lineage>
        <taxon>Bacteria</taxon>
        <taxon>Pseudomonadati</taxon>
        <taxon>Pseudomonadota</taxon>
        <taxon>Gammaproteobacteria</taxon>
        <taxon>Enterobacterales</taxon>
        <taxon>Erwiniaceae</taxon>
        <taxon>Pantoea</taxon>
    </lineage>
</organism>
<name>A0A1X1ESX2_PANCY</name>
<dbReference type="Proteomes" id="UP000193749">
    <property type="component" value="Unassembled WGS sequence"/>
</dbReference>